<evidence type="ECO:0000256" key="1">
    <source>
        <dbReference type="SAM" id="MobiDB-lite"/>
    </source>
</evidence>
<feature type="domain" description="HSac2" evidence="3">
    <location>
        <begin position="632"/>
        <end position="782"/>
    </location>
</feature>
<feature type="region of interest" description="Disordered" evidence="1">
    <location>
        <begin position="116"/>
        <end position="138"/>
    </location>
</feature>
<comment type="caution">
    <text evidence="4">The sequence shown here is derived from an EMBL/GenBank/DDBJ whole genome shotgun (WGS) entry which is preliminary data.</text>
</comment>
<sequence>MRCTSLIPITTHKKETIRLYVTTSSFVLVKDEQHILEIHFDGHGMTRRDTFEPVNVVQSYDIYGVLGFMEGFREKYMIIISSVQLRGHLFGNPVYVIERVSCLSFDSFKACQKLNRKQEDEDDDEEETLTNKKRPTSPPVLLTQSNSFITRIRKSFLKKKSEEALNETLKEEALLEQFTCDLLKKKPDLSIPVDSSSSSSFEEDDNEVDEALEQRLVRQVTEMFSRSMFIYSNSCDITNSFQRSYDKSRSDASYDDKTVPLWKKVDKRFWWNEHLTRDFVTHKMDDWIVPVMQGTLQIEPCSIEGYEFDFVLISRRSRERAGMRYQRRGINEDGQVANFVETEQVVLFKRDQANHVASFVQTRGSIPLFWSQSPYSLHPVPSLERTEEENESAFHKHFQVQEKLYGRQIVVNLTELSGREAIVGSEYRKLVENLADPNIKYVEFDFHRETKGMRFENISKLSKSLYDDLSKIQYFWESSGEKNALCEQSGTFRTNCMDCLDRTNVVQSAFGRSVLNLQLMRFGISEYPEQGIKYYDEFERIFNNVWANNGDMISRMYAGTSALKGDFTRTGKRNITGMMNDASNSLARMYFNTIKDFWRQATVDFVLGYHKTEIFRHVPQSTKMSAEPGIERRWAKIRSDAIEISSEIVVADDETKINGWTLLSPTESTKKSKSPKEFEEKVLLLTEKALYICSYNYSLEKVIQFKRLALETLVAIQMGEYILSTLTPASRSADQNYGIILSYLTEGELVRWNTGSIQNKSLGALNIQQQGDGTTTITEDSSSEEEEEEEDEENKTSTITFKAVRYNILGELDGEVESCKQQIQGMVKAITEASGHKDKDFVVQKSIISLEQAEKTDSIFKKMGHKIKQAIWI</sequence>
<evidence type="ECO:0000313" key="4">
    <source>
        <dbReference type="EMBL" id="GAA5813123.1"/>
    </source>
</evidence>
<accession>A0ABP9Z1Y8</accession>
<keyword evidence="5" id="KW-1185">Reference proteome</keyword>
<name>A0ABP9Z1Y8_9FUNG</name>
<dbReference type="PANTHER" id="PTHR45662">
    <property type="entry name" value="PHOSPHATIDYLINOSITIDE PHOSPHATASE SAC1"/>
    <property type="match status" value="1"/>
</dbReference>
<dbReference type="Pfam" id="PF12456">
    <property type="entry name" value="hSac2"/>
    <property type="match status" value="1"/>
</dbReference>
<dbReference type="PROSITE" id="PS51791">
    <property type="entry name" value="HSAC2"/>
    <property type="match status" value="1"/>
</dbReference>
<feature type="compositionally biased region" description="Low complexity" evidence="1">
    <location>
        <begin position="768"/>
        <end position="780"/>
    </location>
</feature>
<feature type="region of interest" description="Disordered" evidence="1">
    <location>
        <begin position="768"/>
        <end position="796"/>
    </location>
</feature>
<proteinExistence type="predicted"/>
<reference evidence="4 5" key="1">
    <citation type="submission" date="2024-04" db="EMBL/GenBank/DDBJ databases">
        <title>genome sequences of Mucor flavus KT1a and Helicostylum pulchrum KT1b strains isolated from the surface of a dry-aged beef.</title>
        <authorList>
            <person name="Toyotome T."/>
            <person name="Hosono M."/>
            <person name="Torimaru M."/>
            <person name="Fukuda K."/>
            <person name="Mikami N."/>
        </authorList>
    </citation>
    <scope>NUCLEOTIDE SEQUENCE [LARGE SCALE GENOMIC DNA]</scope>
    <source>
        <strain evidence="4 5">KT1a</strain>
    </source>
</reference>
<dbReference type="EMBL" id="BAABUK010000015">
    <property type="protein sequence ID" value="GAA5813123.1"/>
    <property type="molecule type" value="Genomic_DNA"/>
</dbReference>
<feature type="compositionally biased region" description="Acidic residues" evidence="1">
    <location>
        <begin position="781"/>
        <end position="793"/>
    </location>
</feature>
<feature type="domain" description="SAC" evidence="2">
    <location>
        <begin position="220"/>
        <end position="559"/>
    </location>
</feature>
<dbReference type="InterPro" id="IPR002013">
    <property type="entry name" value="SAC_dom"/>
</dbReference>
<gene>
    <name evidence="4" type="ORF">MFLAVUS_006592</name>
</gene>
<dbReference type="InterPro" id="IPR034753">
    <property type="entry name" value="hSac2"/>
</dbReference>
<evidence type="ECO:0000259" key="3">
    <source>
        <dbReference type="PROSITE" id="PS51791"/>
    </source>
</evidence>
<dbReference type="PANTHER" id="PTHR45662:SF7">
    <property type="entry name" value="SACI DOMAIN PROTEIN (AFU_ORTHOLOGUE AFUA_1G15890)"/>
    <property type="match status" value="1"/>
</dbReference>
<protein>
    <submittedName>
        <fullName evidence="4">Uncharacterized protein</fullName>
    </submittedName>
</protein>
<organism evidence="4 5">
    <name type="scientific">Mucor flavus</name>
    <dbReference type="NCBI Taxonomy" id="439312"/>
    <lineage>
        <taxon>Eukaryota</taxon>
        <taxon>Fungi</taxon>
        <taxon>Fungi incertae sedis</taxon>
        <taxon>Mucoromycota</taxon>
        <taxon>Mucoromycotina</taxon>
        <taxon>Mucoromycetes</taxon>
        <taxon>Mucorales</taxon>
        <taxon>Mucorineae</taxon>
        <taxon>Mucoraceae</taxon>
        <taxon>Mucor</taxon>
    </lineage>
</organism>
<evidence type="ECO:0000313" key="5">
    <source>
        <dbReference type="Proteomes" id="UP001473302"/>
    </source>
</evidence>
<dbReference type="Proteomes" id="UP001473302">
    <property type="component" value="Unassembled WGS sequence"/>
</dbReference>
<evidence type="ECO:0000259" key="2">
    <source>
        <dbReference type="PROSITE" id="PS50275"/>
    </source>
</evidence>
<dbReference type="InterPro" id="IPR022158">
    <property type="entry name" value="Inositol_phosphatase"/>
</dbReference>
<dbReference type="Pfam" id="PF02383">
    <property type="entry name" value="Syja_N"/>
    <property type="match status" value="1"/>
</dbReference>
<dbReference type="PROSITE" id="PS50275">
    <property type="entry name" value="SAC"/>
    <property type="match status" value="1"/>
</dbReference>